<organism evidence="2">
    <name type="scientific">marine metagenome</name>
    <dbReference type="NCBI Taxonomy" id="408172"/>
    <lineage>
        <taxon>unclassified sequences</taxon>
        <taxon>metagenomes</taxon>
        <taxon>ecological metagenomes</taxon>
    </lineage>
</organism>
<feature type="non-terminal residue" evidence="2">
    <location>
        <position position="259"/>
    </location>
</feature>
<proteinExistence type="predicted"/>
<accession>A0A382Z8U2</accession>
<dbReference type="InterPro" id="IPR051781">
    <property type="entry name" value="Metallo-dep_Hydrolase"/>
</dbReference>
<dbReference type="PANTHER" id="PTHR43135:SF3">
    <property type="entry name" value="ALPHA-D-RIBOSE 1-METHYLPHOSPHONATE 5-TRIPHOSPHATE DIPHOSPHATASE"/>
    <property type="match status" value="1"/>
</dbReference>
<dbReference type="PANTHER" id="PTHR43135">
    <property type="entry name" value="ALPHA-D-RIBOSE 1-METHYLPHOSPHONATE 5-TRIPHOSPHATE DIPHOSPHATASE"/>
    <property type="match status" value="1"/>
</dbReference>
<sequence>DPLAQAAAGEERIMEEIRERALAMVKAGITTARDLGGGQWLELVIRDEIASGETVGPRLICAGQPITSVGGHCYFWGGEASDTDAALTVLQRQLAHNVDLIKIMVTGGNITPDSKPIDSQFDDETVSRIVALSTEQDLHVAGHCHGTDGIRQAAEAGVRTVEHCSWVGEEGWGRHFDETIVEKMVANEVWVSPTINAGWQRFRKEEFVEMVRANYRKMKCAGVRLIASTDAGIPRVYHHDLPKALPEFARFAELTPVDT</sequence>
<dbReference type="AlphaFoldDB" id="A0A382Z8U2"/>
<dbReference type="InterPro" id="IPR006680">
    <property type="entry name" value="Amidohydro-rel"/>
</dbReference>
<dbReference type="Pfam" id="PF01979">
    <property type="entry name" value="Amidohydro_1"/>
    <property type="match status" value="1"/>
</dbReference>
<feature type="non-terminal residue" evidence="2">
    <location>
        <position position="1"/>
    </location>
</feature>
<evidence type="ECO:0000259" key="1">
    <source>
        <dbReference type="Pfam" id="PF01979"/>
    </source>
</evidence>
<evidence type="ECO:0000313" key="2">
    <source>
        <dbReference type="EMBL" id="SVD91937.1"/>
    </source>
</evidence>
<dbReference type="SUPFAM" id="SSF51556">
    <property type="entry name" value="Metallo-dependent hydrolases"/>
    <property type="match status" value="1"/>
</dbReference>
<dbReference type="Gene3D" id="3.20.20.140">
    <property type="entry name" value="Metal-dependent hydrolases"/>
    <property type="match status" value="1"/>
</dbReference>
<gene>
    <name evidence="2" type="ORF">METZ01_LOCUS444791</name>
</gene>
<dbReference type="EMBL" id="UINC01181972">
    <property type="protein sequence ID" value="SVD91937.1"/>
    <property type="molecule type" value="Genomic_DNA"/>
</dbReference>
<reference evidence="2" key="1">
    <citation type="submission" date="2018-05" db="EMBL/GenBank/DDBJ databases">
        <authorList>
            <person name="Lanie J.A."/>
            <person name="Ng W.-L."/>
            <person name="Kazmierczak K.M."/>
            <person name="Andrzejewski T.M."/>
            <person name="Davidsen T.M."/>
            <person name="Wayne K.J."/>
            <person name="Tettelin H."/>
            <person name="Glass J.I."/>
            <person name="Rusch D."/>
            <person name="Podicherti R."/>
            <person name="Tsui H.-C.T."/>
            <person name="Winkler M.E."/>
        </authorList>
    </citation>
    <scope>NUCLEOTIDE SEQUENCE</scope>
</reference>
<dbReference type="GO" id="GO:0016787">
    <property type="term" value="F:hydrolase activity"/>
    <property type="evidence" value="ECO:0007669"/>
    <property type="project" value="InterPro"/>
</dbReference>
<protein>
    <recommendedName>
        <fullName evidence="1">Amidohydrolase-related domain-containing protein</fullName>
    </recommendedName>
</protein>
<dbReference type="InterPro" id="IPR032466">
    <property type="entry name" value="Metal_Hydrolase"/>
</dbReference>
<feature type="domain" description="Amidohydrolase-related" evidence="1">
    <location>
        <begin position="14"/>
        <end position="231"/>
    </location>
</feature>
<name>A0A382Z8U2_9ZZZZ</name>